<reference evidence="2 3" key="1">
    <citation type="journal article" date="2014" name="Nat. Commun.">
        <title>Multiple recent horizontal transfers of a large genomic region in cheese making fungi.</title>
        <authorList>
            <person name="Cheeseman K."/>
            <person name="Ropars J."/>
            <person name="Renault P."/>
            <person name="Dupont J."/>
            <person name="Gouzy J."/>
            <person name="Branca A."/>
            <person name="Abraham A.L."/>
            <person name="Ceppi M."/>
            <person name="Conseiller E."/>
            <person name="Debuchy R."/>
            <person name="Malagnac F."/>
            <person name="Goarin A."/>
            <person name="Silar P."/>
            <person name="Lacoste S."/>
            <person name="Sallet E."/>
            <person name="Bensimon A."/>
            <person name="Giraud T."/>
            <person name="Brygoo Y."/>
        </authorList>
    </citation>
    <scope>NUCLEOTIDE SEQUENCE [LARGE SCALE GENOMIC DNA]</scope>
    <source>
        <strain evidence="3">FM 013</strain>
    </source>
</reference>
<protein>
    <submittedName>
        <fullName evidence="2">Str. FM013</fullName>
    </submittedName>
</protein>
<gene>
    <name evidence="2" type="ORF">PCAMFM013_S012g000229</name>
</gene>
<evidence type="ECO:0000313" key="3">
    <source>
        <dbReference type="Proteomes" id="UP000053732"/>
    </source>
</evidence>
<accession>A0A0G4PED2</accession>
<dbReference type="AlphaFoldDB" id="A0A0G4PED2"/>
<feature type="compositionally biased region" description="Polar residues" evidence="1">
    <location>
        <begin position="44"/>
        <end position="64"/>
    </location>
</feature>
<feature type="region of interest" description="Disordered" evidence="1">
    <location>
        <begin position="36"/>
        <end position="64"/>
    </location>
</feature>
<sequence>MLRVRSTLPHSRGREKKLHKIAWHGTPRFATFLGKIAENPKNPDPTQTQPSLGPQIGLQTIQTR</sequence>
<keyword evidence="3" id="KW-1185">Reference proteome</keyword>
<dbReference type="Proteomes" id="UP000053732">
    <property type="component" value="Unassembled WGS sequence"/>
</dbReference>
<evidence type="ECO:0000313" key="2">
    <source>
        <dbReference type="EMBL" id="CRL24619.1"/>
    </source>
</evidence>
<name>A0A0G4PED2_PENC3</name>
<proteinExistence type="predicted"/>
<evidence type="ECO:0000256" key="1">
    <source>
        <dbReference type="SAM" id="MobiDB-lite"/>
    </source>
</evidence>
<dbReference type="EMBL" id="HG793145">
    <property type="protein sequence ID" value="CRL24619.1"/>
    <property type="molecule type" value="Genomic_DNA"/>
</dbReference>
<organism evidence="2 3">
    <name type="scientific">Penicillium camemberti (strain FM 013)</name>
    <dbReference type="NCBI Taxonomy" id="1429867"/>
    <lineage>
        <taxon>Eukaryota</taxon>
        <taxon>Fungi</taxon>
        <taxon>Dikarya</taxon>
        <taxon>Ascomycota</taxon>
        <taxon>Pezizomycotina</taxon>
        <taxon>Eurotiomycetes</taxon>
        <taxon>Eurotiomycetidae</taxon>
        <taxon>Eurotiales</taxon>
        <taxon>Aspergillaceae</taxon>
        <taxon>Penicillium</taxon>
    </lineage>
</organism>